<feature type="transmembrane region" description="Helical" evidence="1">
    <location>
        <begin position="108"/>
        <end position="129"/>
    </location>
</feature>
<feature type="transmembrane region" description="Helical" evidence="1">
    <location>
        <begin position="66"/>
        <end position="88"/>
    </location>
</feature>
<keyword evidence="1" id="KW-1133">Transmembrane helix</keyword>
<keyword evidence="4" id="KW-1185">Reference proteome</keyword>
<protein>
    <submittedName>
        <fullName evidence="3">Uncharacterized protein</fullName>
    </submittedName>
</protein>
<feature type="non-terminal residue" evidence="3">
    <location>
        <position position="1"/>
    </location>
</feature>
<dbReference type="RefSeq" id="XP_004037190.1">
    <property type="nucleotide sequence ID" value="XM_004037142.1"/>
</dbReference>
<keyword evidence="2" id="KW-0732">Signal</keyword>
<evidence type="ECO:0000313" key="3">
    <source>
        <dbReference type="EMBL" id="EGR33204.1"/>
    </source>
</evidence>
<keyword evidence="1" id="KW-0812">Transmembrane</keyword>
<evidence type="ECO:0000256" key="1">
    <source>
        <dbReference type="SAM" id="Phobius"/>
    </source>
</evidence>
<feature type="transmembrane region" description="Helical" evidence="1">
    <location>
        <begin position="32"/>
        <end position="54"/>
    </location>
</feature>
<dbReference type="EMBL" id="GL983499">
    <property type="protein sequence ID" value="EGR33204.1"/>
    <property type="molecule type" value="Genomic_DNA"/>
</dbReference>
<feature type="chain" id="PRO_5003407839" evidence="2">
    <location>
        <begin position="20"/>
        <end position="190"/>
    </location>
</feature>
<name>G0QNK0_ICHMU</name>
<dbReference type="AlphaFoldDB" id="G0QNK0"/>
<sequence>YFGICFLTIGILLIMRIQSLQNDPEMNERKPFLLLFSCLVLVSGIFCFFLDENWVIILSPLEKAPLYIIISMSLNFCVIFSIVDLINYFLGFFQTSNSKTFVETPKQIVVSLILSIIMGLFYGIIFSIFDLEDQRGRQLDIQLIQDEYYCIPIASFLGFIGGFVNELLRIKGDYIPIIFSKNEDPFNDEI</sequence>
<accession>G0QNK0</accession>
<dbReference type="OrthoDB" id="443651at2759"/>
<evidence type="ECO:0000256" key="2">
    <source>
        <dbReference type="SAM" id="SignalP"/>
    </source>
</evidence>
<dbReference type="eggNOG" id="ENOG502RZID">
    <property type="taxonomic scope" value="Eukaryota"/>
</dbReference>
<dbReference type="InParanoid" id="G0QNK0"/>
<gene>
    <name evidence="3" type="ORF">IMG5_059470</name>
</gene>
<keyword evidence="1" id="KW-0472">Membrane</keyword>
<dbReference type="Proteomes" id="UP000008983">
    <property type="component" value="Unassembled WGS sequence"/>
</dbReference>
<feature type="signal peptide" evidence="2">
    <location>
        <begin position="1"/>
        <end position="19"/>
    </location>
</feature>
<evidence type="ECO:0000313" key="4">
    <source>
        <dbReference type="Proteomes" id="UP000008983"/>
    </source>
</evidence>
<organism evidence="3 4">
    <name type="scientific">Ichthyophthirius multifiliis</name>
    <name type="common">White spot disease agent</name>
    <name type="synonym">Ich</name>
    <dbReference type="NCBI Taxonomy" id="5932"/>
    <lineage>
        <taxon>Eukaryota</taxon>
        <taxon>Sar</taxon>
        <taxon>Alveolata</taxon>
        <taxon>Ciliophora</taxon>
        <taxon>Intramacronucleata</taxon>
        <taxon>Oligohymenophorea</taxon>
        <taxon>Hymenostomatida</taxon>
        <taxon>Ophryoglenina</taxon>
        <taxon>Ichthyophthirius</taxon>
    </lineage>
</organism>
<reference evidence="3 4" key="1">
    <citation type="submission" date="2011-07" db="EMBL/GenBank/DDBJ databases">
        <authorList>
            <person name="Coyne R."/>
            <person name="Brami D."/>
            <person name="Johnson J."/>
            <person name="Hostetler J."/>
            <person name="Hannick L."/>
            <person name="Clark T."/>
            <person name="Cassidy-Hanley D."/>
            <person name="Inman J."/>
        </authorList>
    </citation>
    <scope>NUCLEOTIDE SEQUENCE [LARGE SCALE GENOMIC DNA]</scope>
    <source>
        <strain evidence="3 4">G5</strain>
    </source>
</reference>
<dbReference type="GeneID" id="14909380"/>
<proteinExistence type="predicted"/>